<evidence type="ECO:0000256" key="1">
    <source>
        <dbReference type="ARBA" id="ARBA00023125"/>
    </source>
</evidence>
<comment type="caution">
    <text evidence="4">The sequence shown here is derived from an EMBL/GenBank/DDBJ whole genome shotgun (WGS) entry which is preliminary data.</text>
</comment>
<proteinExistence type="predicted"/>
<feature type="compositionally biased region" description="Low complexity" evidence="2">
    <location>
        <begin position="156"/>
        <end position="168"/>
    </location>
</feature>
<dbReference type="Proteomes" id="UP000600600">
    <property type="component" value="Unassembled WGS sequence"/>
</dbReference>
<keyword evidence="5" id="KW-1185">Reference proteome</keyword>
<dbReference type="NCBIfam" id="TIGR01201">
    <property type="entry name" value="HU_rel"/>
    <property type="match status" value="1"/>
</dbReference>
<dbReference type="InterPro" id="IPR010992">
    <property type="entry name" value="IHF-like_DNA-bd_dom_sf"/>
</dbReference>
<dbReference type="InterPro" id="IPR005902">
    <property type="entry name" value="HU_DNA-bd_put"/>
</dbReference>
<dbReference type="Pfam" id="PF18291">
    <property type="entry name" value="HU-HIG"/>
    <property type="match status" value="1"/>
</dbReference>
<dbReference type="InterPro" id="IPR041607">
    <property type="entry name" value="HU-HIG"/>
</dbReference>
<reference evidence="4 5" key="1">
    <citation type="submission" date="2020-08" db="EMBL/GenBank/DDBJ databases">
        <title>Genome public.</title>
        <authorList>
            <person name="Liu C."/>
            <person name="Sun Q."/>
        </authorList>
    </citation>
    <scope>NUCLEOTIDE SEQUENCE [LARGE SCALE GENOMIC DNA]</scope>
    <source>
        <strain evidence="4 5">M27</strain>
    </source>
</reference>
<keyword evidence="1 4" id="KW-0238">DNA-binding</keyword>
<evidence type="ECO:0000313" key="4">
    <source>
        <dbReference type="EMBL" id="MBC5605582.1"/>
    </source>
</evidence>
<protein>
    <submittedName>
        <fullName evidence="4">HU family DNA-binding protein</fullName>
    </submittedName>
</protein>
<name>A0ABR7CCR1_9BACE</name>
<organism evidence="4 5">
    <name type="scientific">Bacteroides difficilis</name>
    <dbReference type="NCBI Taxonomy" id="2763021"/>
    <lineage>
        <taxon>Bacteria</taxon>
        <taxon>Pseudomonadati</taxon>
        <taxon>Bacteroidota</taxon>
        <taxon>Bacteroidia</taxon>
        <taxon>Bacteroidales</taxon>
        <taxon>Bacteroidaceae</taxon>
        <taxon>Bacteroides</taxon>
    </lineage>
</organism>
<evidence type="ECO:0000259" key="3">
    <source>
        <dbReference type="Pfam" id="PF18291"/>
    </source>
</evidence>
<dbReference type="GO" id="GO:0003677">
    <property type="term" value="F:DNA binding"/>
    <property type="evidence" value="ECO:0007669"/>
    <property type="project" value="UniProtKB-KW"/>
</dbReference>
<dbReference type="SUPFAM" id="SSF47729">
    <property type="entry name" value="IHF-like DNA-binding proteins"/>
    <property type="match status" value="1"/>
</dbReference>
<dbReference type="EMBL" id="JACOOE010000006">
    <property type="protein sequence ID" value="MBC5605582.1"/>
    <property type="molecule type" value="Genomic_DNA"/>
</dbReference>
<feature type="region of interest" description="Disordered" evidence="2">
    <location>
        <begin position="132"/>
        <end position="168"/>
    </location>
</feature>
<feature type="domain" description="HU" evidence="3">
    <location>
        <begin position="1"/>
        <end position="124"/>
    </location>
</feature>
<accession>A0ABR7CCR1</accession>
<gene>
    <name evidence="4" type="ORF">H8S67_12990</name>
</gene>
<dbReference type="RefSeq" id="WP_143869278.1">
    <property type="nucleotide sequence ID" value="NZ_CP182814.1"/>
</dbReference>
<evidence type="ECO:0000256" key="2">
    <source>
        <dbReference type="SAM" id="MobiDB-lite"/>
    </source>
</evidence>
<evidence type="ECO:0000313" key="5">
    <source>
        <dbReference type="Proteomes" id="UP000600600"/>
    </source>
</evidence>
<dbReference type="Gene3D" id="4.10.520.10">
    <property type="entry name" value="IHF-like DNA-binding proteins"/>
    <property type="match status" value="1"/>
</dbReference>
<sequence>MAQKYVVVERKNPLKPQEAAKFYAMARSNRRVDTDEVISRVSERSSYSIGELKGCITEFLLEMKNQLALGNIVLLGDMGSFRVTIATGNATETAEKFKAATCIKTSRVRFRPGNMLLDMCKAMKYTLVKKGESDEAVVPDPDEKPDNGNGGGGNPDDGNNGEAPDPAE</sequence>